<sequence length="153" mass="18294">MNDPKLDWLPSRFSEKYRRYYVNHELVERRDLKKLERALIRAFRYAFVRYYTAKGYRLAKDVIEKPEVYGPTPGVIWLLFLSSNEVIAIVGDSSIPLPHDKYVDVFQHEFVSRLIERGYHVHYAKVLDMSHRYRWGDASRVIYLRIELIPSAE</sequence>
<dbReference type="EMBL" id="DQTV01000029">
    <property type="protein sequence ID" value="HIP56690.1"/>
    <property type="molecule type" value="Genomic_DNA"/>
</dbReference>
<organism evidence="1 2">
    <name type="scientific">Ignisphaera aggregans</name>
    <dbReference type="NCBI Taxonomy" id="334771"/>
    <lineage>
        <taxon>Archaea</taxon>
        <taxon>Thermoproteota</taxon>
        <taxon>Thermoprotei</taxon>
        <taxon>Desulfurococcales</taxon>
        <taxon>Desulfurococcaceae</taxon>
        <taxon>Ignisphaera</taxon>
    </lineage>
</organism>
<accession>A0A833DTB2</accession>
<reference evidence="1" key="1">
    <citation type="journal article" date="2020" name="ISME J.">
        <title>Gammaproteobacteria mediating utilization of methyl-, sulfur- and petroleum organic compounds in deep ocean hydrothermal plumes.</title>
        <authorList>
            <person name="Zhou Z."/>
            <person name="Liu Y."/>
            <person name="Pan J."/>
            <person name="Cron B.R."/>
            <person name="Toner B.M."/>
            <person name="Anantharaman K."/>
            <person name="Breier J.A."/>
            <person name="Dick G.J."/>
            <person name="Li M."/>
        </authorList>
    </citation>
    <scope>NUCLEOTIDE SEQUENCE</scope>
    <source>
        <strain evidence="1">SZUA-1435</strain>
    </source>
</reference>
<proteinExistence type="predicted"/>
<dbReference type="AlphaFoldDB" id="A0A833DTB2"/>
<evidence type="ECO:0000313" key="1">
    <source>
        <dbReference type="EMBL" id="HIP56690.1"/>
    </source>
</evidence>
<dbReference type="Proteomes" id="UP000605805">
    <property type="component" value="Unassembled WGS sequence"/>
</dbReference>
<name>A0A833DTB2_9CREN</name>
<evidence type="ECO:0000313" key="2">
    <source>
        <dbReference type="Proteomes" id="UP000605805"/>
    </source>
</evidence>
<comment type="caution">
    <text evidence="1">The sequence shown here is derived from an EMBL/GenBank/DDBJ whole genome shotgun (WGS) entry which is preliminary data.</text>
</comment>
<protein>
    <submittedName>
        <fullName evidence="1">Uncharacterized protein</fullName>
    </submittedName>
</protein>
<gene>
    <name evidence="1" type="ORF">EYH02_01255</name>
</gene>